<evidence type="ECO:0000313" key="13">
    <source>
        <dbReference type="Proteomes" id="UP001296943"/>
    </source>
</evidence>
<keyword evidence="3 10" id="KW-0378">Hydrolase</keyword>
<evidence type="ECO:0000256" key="7">
    <source>
        <dbReference type="ARBA" id="ARBA00034617"/>
    </source>
</evidence>
<dbReference type="Proteomes" id="UP001296943">
    <property type="component" value="Unassembled WGS sequence"/>
</dbReference>
<evidence type="ECO:0000256" key="5">
    <source>
        <dbReference type="ARBA" id="ARBA00022840"/>
    </source>
</evidence>
<evidence type="ECO:0000256" key="4">
    <source>
        <dbReference type="ARBA" id="ARBA00022806"/>
    </source>
</evidence>
<keyword evidence="4 10" id="KW-0347">Helicase</keyword>
<dbReference type="InterPro" id="IPR035093">
    <property type="entry name" value="RelE/ParE_toxin_dom_sf"/>
</dbReference>
<dbReference type="RefSeq" id="WP_204501617.1">
    <property type="nucleotide sequence ID" value="NZ_JAFBDR010000023.1"/>
</dbReference>
<keyword evidence="6" id="KW-0413">Isomerase</keyword>
<dbReference type="SUPFAM" id="SSF52540">
    <property type="entry name" value="P-loop containing nucleoside triphosphate hydrolases"/>
    <property type="match status" value="1"/>
</dbReference>
<dbReference type="Pfam" id="PF00580">
    <property type="entry name" value="UvrD-helicase"/>
    <property type="match status" value="1"/>
</dbReference>
<protein>
    <recommendedName>
        <fullName evidence="8">DNA 3'-5' helicase</fullName>
        <ecNumber evidence="8">5.6.2.4</ecNumber>
    </recommendedName>
</protein>
<evidence type="ECO:0000256" key="3">
    <source>
        <dbReference type="ARBA" id="ARBA00022801"/>
    </source>
</evidence>
<evidence type="ECO:0000313" key="12">
    <source>
        <dbReference type="EMBL" id="MBM7572944.1"/>
    </source>
</evidence>
<feature type="binding site" evidence="10">
    <location>
        <begin position="272"/>
        <end position="279"/>
    </location>
    <ligand>
        <name>ATP</name>
        <dbReference type="ChEBI" id="CHEBI:30616"/>
    </ligand>
</feature>
<name>A0ABS2N4C0_9BACI</name>
<comment type="catalytic activity">
    <reaction evidence="7">
        <text>Couples ATP hydrolysis with the unwinding of duplex DNA by translocating in the 3'-5' direction.</text>
        <dbReference type="EC" id="5.6.2.4"/>
    </reaction>
</comment>
<dbReference type="InterPro" id="IPR014016">
    <property type="entry name" value="UvrD-like_ATP-bd"/>
</dbReference>
<evidence type="ECO:0000256" key="10">
    <source>
        <dbReference type="PROSITE-ProRule" id="PRU00560"/>
    </source>
</evidence>
<proteinExistence type="inferred from homology"/>
<keyword evidence="5 10" id="KW-0067">ATP-binding</keyword>
<dbReference type="InterPro" id="IPR000212">
    <property type="entry name" value="DNA_helicase_UvrD/REP"/>
</dbReference>
<comment type="caution">
    <text evidence="12">The sequence shown here is derived from an EMBL/GenBank/DDBJ whole genome shotgun (WGS) entry which is preliminary data.</text>
</comment>
<evidence type="ECO:0000256" key="8">
    <source>
        <dbReference type="ARBA" id="ARBA00034808"/>
    </source>
</evidence>
<dbReference type="EC" id="5.6.2.4" evidence="8"/>
<evidence type="ECO:0000256" key="2">
    <source>
        <dbReference type="ARBA" id="ARBA00022741"/>
    </source>
</evidence>
<dbReference type="EMBL" id="JAFBDR010000023">
    <property type="protein sequence ID" value="MBM7572944.1"/>
    <property type="molecule type" value="Genomic_DNA"/>
</dbReference>
<dbReference type="InterPro" id="IPR014017">
    <property type="entry name" value="DNA_helicase_UvrD-like_C"/>
</dbReference>
<reference evidence="12 13" key="1">
    <citation type="submission" date="2021-01" db="EMBL/GenBank/DDBJ databases">
        <title>Genomic Encyclopedia of Type Strains, Phase IV (KMG-IV): sequencing the most valuable type-strain genomes for metagenomic binning, comparative biology and taxonomic classification.</title>
        <authorList>
            <person name="Goeker M."/>
        </authorList>
    </citation>
    <scope>NUCLEOTIDE SEQUENCE [LARGE SCALE GENOMIC DNA]</scope>
    <source>
        <strain evidence="12 13">DSM 23711</strain>
    </source>
</reference>
<dbReference type="PANTHER" id="PTHR11070">
    <property type="entry name" value="UVRD / RECB / PCRA DNA HELICASE FAMILY MEMBER"/>
    <property type="match status" value="1"/>
</dbReference>
<dbReference type="Pfam" id="PF13361">
    <property type="entry name" value="UvrD_C"/>
    <property type="match status" value="2"/>
</dbReference>
<dbReference type="Gene3D" id="3.40.50.300">
    <property type="entry name" value="P-loop containing nucleotide triphosphate hydrolases"/>
    <property type="match status" value="2"/>
</dbReference>
<dbReference type="PANTHER" id="PTHR11070:SF45">
    <property type="entry name" value="DNA 3'-5' HELICASE"/>
    <property type="match status" value="1"/>
</dbReference>
<comment type="catalytic activity">
    <reaction evidence="9">
        <text>ATP + H2O = ADP + phosphate + H(+)</text>
        <dbReference type="Rhea" id="RHEA:13065"/>
        <dbReference type="ChEBI" id="CHEBI:15377"/>
        <dbReference type="ChEBI" id="CHEBI:15378"/>
        <dbReference type="ChEBI" id="CHEBI:30616"/>
        <dbReference type="ChEBI" id="CHEBI:43474"/>
        <dbReference type="ChEBI" id="CHEBI:456216"/>
        <dbReference type="EC" id="5.6.2.4"/>
    </reaction>
</comment>
<keyword evidence="2 10" id="KW-0547">Nucleotide-binding</keyword>
<dbReference type="InterPro" id="IPR027417">
    <property type="entry name" value="P-loop_NTPase"/>
</dbReference>
<feature type="domain" description="UvrD-like helicase ATP-binding" evidence="11">
    <location>
        <begin position="251"/>
        <end position="529"/>
    </location>
</feature>
<dbReference type="PROSITE" id="PS51198">
    <property type="entry name" value="UVRD_HELICASE_ATP_BIND"/>
    <property type="match status" value="1"/>
</dbReference>
<keyword evidence="13" id="KW-1185">Reference proteome</keyword>
<evidence type="ECO:0000256" key="1">
    <source>
        <dbReference type="ARBA" id="ARBA00009922"/>
    </source>
</evidence>
<dbReference type="InterPro" id="IPR013986">
    <property type="entry name" value="DExx_box_DNA_helicase_dom_sf"/>
</dbReference>
<dbReference type="SUPFAM" id="SSF143011">
    <property type="entry name" value="RelE-like"/>
    <property type="match status" value="1"/>
</dbReference>
<evidence type="ECO:0000259" key="11">
    <source>
        <dbReference type="PROSITE" id="PS51198"/>
    </source>
</evidence>
<accession>A0ABS2N4C0</accession>
<gene>
    <name evidence="12" type="ORF">JOC48_003476</name>
</gene>
<dbReference type="Gene3D" id="1.10.10.160">
    <property type="match status" value="1"/>
</dbReference>
<organism evidence="12 13">
    <name type="scientific">Aquibacillus albus</name>
    <dbReference type="NCBI Taxonomy" id="1168171"/>
    <lineage>
        <taxon>Bacteria</taxon>
        <taxon>Bacillati</taxon>
        <taxon>Bacillota</taxon>
        <taxon>Bacilli</taxon>
        <taxon>Bacillales</taxon>
        <taxon>Bacillaceae</taxon>
        <taxon>Aquibacillus</taxon>
    </lineage>
</organism>
<sequence>MPKIAIGAEFLKAMSNIPKSEQKKVREFTEKFRKDPTQSSINYEPIHDVKDKKVRTVRIGLAYRAVVLHAPKGDVYILVWVDNHDEAMRWAKNKVFEINSETGGLQIIDTEIIEKEQPENEVADKVEESNKEENQEYLLFDEFTDKQLQKLGVPRLLLPSIRRLENEEELEQIREHLPDEAYEGLLSLAAGFSFEETLDELGREPDNEEIDPDDFEKALDNPDTKRRFATVTSNEDLLDMLNAPLDKWRVFLHPTQEKIVKNNNKGPVRVLGGAGTGKTVAAMHRAKFLVEEVFTNTSDSIIFLTFTANLAKVIRNQLDSIVPESLRKRIVVTTVHSLANRILKRYDENFQTVSSREVREQVKHAWEIAVSTEELGFDESFYREEWEDVVQRNGISTEKGYLRAKRIGRGTRISRLQRKQIWKVFEDYRSYLNRHNIKEWVDVVREARMVVEQNDVVLPYKAAIVDEAQDLHQEDYKLIRTIIPEGPNDLFIVGDTHQRIYKNKVVLSHSGINVRGGRSKRLKVNYRTTEQIRKWAVSVIEGLPYDDLDEGLDDQKGYKSLLHGLDPEIRSFGSLEEELSFIKDFVQNAVMNKVELSNLCLVTRSNKLIEDVYEPFFKKEGITSVILNPNETNQGDGIRLATMHRVKGLEFSHMIIASLNEGIMPPKNALEKAADEVSRNDIIQREKSLLYVAATRARDYLVVTSYGEQSELLEV</sequence>
<comment type="similarity">
    <text evidence="1">Belongs to the helicase family. UvrD subfamily.</text>
</comment>
<evidence type="ECO:0000256" key="6">
    <source>
        <dbReference type="ARBA" id="ARBA00023235"/>
    </source>
</evidence>
<evidence type="ECO:0000256" key="9">
    <source>
        <dbReference type="ARBA" id="ARBA00048988"/>
    </source>
</evidence>
<dbReference type="GO" id="GO:0004386">
    <property type="term" value="F:helicase activity"/>
    <property type="evidence" value="ECO:0007669"/>
    <property type="project" value="UniProtKB-KW"/>
</dbReference>